<dbReference type="EMBL" id="PYGD01000001">
    <property type="protein sequence ID" value="PSK94143.1"/>
    <property type="molecule type" value="Genomic_DNA"/>
</dbReference>
<keyword evidence="6" id="KW-1185">Reference proteome</keyword>
<dbReference type="Proteomes" id="UP000240572">
    <property type="component" value="Unassembled WGS sequence"/>
</dbReference>
<dbReference type="InterPro" id="IPR004329">
    <property type="entry name" value="CcmE"/>
</dbReference>
<keyword evidence="3" id="KW-0201">Cytochrome c-type biogenesis</keyword>
<gene>
    <name evidence="5" type="ORF">B0I18_101294</name>
</gene>
<evidence type="ECO:0000256" key="4">
    <source>
        <dbReference type="ARBA" id="ARBA00023136"/>
    </source>
</evidence>
<dbReference type="Pfam" id="PF03100">
    <property type="entry name" value="CcmE"/>
    <property type="match status" value="1"/>
</dbReference>
<dbReference type="GO" id="GO:0017004">
    <property type="term" value="P:cytochrome complex assembly"/>
    <property type="evidence" value="ECO:0007669"/>
    <property type="project" value="UniProtKB-KW"/>
</dbReference>
<dbReference type="SUPFAM" id="SSF82093">
    <property type="entry name" value="Heme chaperone CcmE"/>
    <property type="match status" value="1"/>
</dbReference>
<evidence type="ECO:0000256" key="1">
    <source>
        <dbReference type="ARBA" id="ARBA00004370"/>
    </source>
</evidence>
<comment type="subcellular location">
    <subcellularLocation>
        <location evidence="1">Membrane</location>
    </subcellularLocation>
</comment>
<dbReference type="GO" id="GO:0005886">
    <property type="term" value="C:plasma membrane"/>
    <property type="evidence" value="ECO:0007669"/>
    <property type="project" value="InterPro"/>
</dbReference>
<dbReference type="AlphaFoldDB" id="A0A2P8DAB3"/>
<evidence type="ECO:0000313" key="6">
    <source>
        <dbReference type="Proteomes" id="UP000240572"/>
    </source>
</evidence>
<name>A0A2P8DAB3_9BACT</name>
<dbReference type="Gene3D" id="2.40.50.140">
    <property type="entry name" value="Nucleic acid-binding proteins"/>
    <property type="match status" value="1"/>
</dbReference>
<proteinExistence type="predicted"/>
<dbReference type="OrthoDB" id="1524250at2"/>
<accession>A0A2P8DAB3</accession>
<dbReference type="RefSeq" id="WP_106520870.1">
    <property type="nucleotide sequence ID" value="NZ_PYGD01000001.1"/>
</dbReference>
<keyword evidence="2" id="KW-0408">Iron</keyword>
<keyword evidence="2" id="KW-0479">Metal-binding</keyword>
<keyword evidence="2" id="KW-0349">Heme</keyword>
<reference evidence="5 6" key="1">
    <citation type="submission" date="2018-03" db="EMBL/GenBank/DDBJ databases">
        <title>Genomic Encyclopedia of Type Strains, Phase III (KMG-III): the genomes of soil and plant-associated and newly described type strains.</title>
        <authorList>
            <person name="Whitman W."/>
        </authorList>
    </citation>
    <scope>NUCLEOTIDE SEQUENCE [LARGE SCALE GENOMIC DNA]</scope>
    <source>
        <strain evidence="5 6">CGMCC 1.12700</strain>
    </source>
</reference>
<comment type="caution">
    <text evidence="5">The sequence shown here is derived from an EMBL/GenBank/DDBJ whole genome shotgun (WGS) entry which is preliminary data.</text>
</comment>
<evidence type="ECO:0000256" key="3">
    <source>
        <dbReference type="ARBA" id="ARBA00022748"/>
    </source>
</evidence>
<sequence>MKKASILILVLIAAAIGIIVASFGQFSTYETFASASEHAGNTFHVVGYLDSSQAQHYDPIKDPNLFTFFAKDKKGAVHKVIFNGAKPQDFEKSEQLVMKGYMKNGDFHCTQIQMKCPSKYENNKIAVAQPVKS</sequence>
<dbReference type="GO" id="GO:0017003">
    <property type="term" value="P:protein-heme linkage"/>
    <property type="evidence" value="ECO:0007669"/>
    <property type="project" value="InterPro"/>
</dbReference>
<organism evidence="5 6">
    <name type="scientific">Taibaiella chishuiensis</name>
    <dbReference type="NCBI Taxonomy" id="1434707"/>
    <lineage>
        <taxon>Bacteria</taxon>
        <taxon>Pseudomonadati</taxon>
        <taxon>Bacteroidota</taxon>
        <taxon>Chitinophagia</taxon>
        <taxon>Chitinophagales</taxon>
        <taxon>Chitinophagaceae</taxon>
        <taxon>Taibaiella</taxon>
    </lineage>
</organism>
<dbReference type="InterPro" id="IPR012340">
    <property type="entry name" value="NA-bd_OB-fold"/>
</dbReference>
<dbReference type="GO" id="GO:0020037">
    <property type="term" value="F:heme binding"/>
    <property type="evidence" value="ECO:0007669"/>
    <property type="project" value="InterPro"/>
</dbReference>
<dbReference type="InterPro" id="IPR036127">
    <property type="entry name" value="CcmE-like_sf"/>
</dbReference>
<keyword evidence="4" id="KW-0472">Membrane</keyword>
<protein>
    <submittedName>
        <fullName evidence="5">Cytochrome c-type biogenesis protein CcmE</fullName>
    </submittedName>
</protein>
<evidence type="ECO:0000313" key="5">
    <source>
        <dbReference type="EMBL" id="PSK94143.1"/>
    </source>
</evidence>
<evidence type="ECO:0000256" key="2">
    <source>
        <dbReference type="ARBA" id="ARBA00022617"/>
    </source>
</evidence>